<dbReference type="EMBL" id="JACHMM010000001">
    <property type="protein sequence ID" value="MBB5790219.1"/>
    <property type="molecule type" value="Genomic_DNA"/>
</dbReference>
<gene>
    <name evidence="2" type="ORF">HD601_004794</name>
</gene>
<dbReference type="RefSeq" id="WP_184826121.1">
    <property type="nucleotide sequence ID" value="NZ_JACHMM010000001.1"/>
</dbReference>
<evidence type="ECO:0000313" key="2">
    <source>
        <dbReference type="EMBL" id="MBB5790219.1"/>
    </source>
</evidence>
<organism evidence="2 3">
    <name type="scientific">Jiangella mangrovi</name>
    <dbReference type="NCBI Taxonomy" id="1524084"/>
    <lineage>
        <taxon>Bacteria</taxon>
        <taxon>Bacillati</taxon>
        <taxon>Actinomycetota</taxon>
        <taxon>Actinomycetes</taxon>
        <taxon>Jiangellales</taxon>
        <taxon>Jiangellaceae</taxon>
        <taxon>Jiangella</taxon>
    </lineage>
</organism>
<reference evidence="2 3" key="1">
    <citation type="submission" date="2020-08" db="EMBL/GenBank/DDBJ databases">
        <title>Sequencing the genomes of 1000 actinobacteria strains.</title>
        <authorList>
            <person name="Klenk H.-P."/>
        </authorList>
    </citation>
    <scope>NUCLEOTIDE SEQUENCE [LARGE SCALE GENOMIC DNA]</scope>
    <source>
        <strain evidence="2 3">DSM 102122</strain>
    </source>
</reference>
<feature type="transmembrane region" description="Helical" evidence="1">
    <location>
        <begin position="82"/>
        <end position="106"/>
    </location>
</feature>
<feature type="transmembrane region" description="Helical" evidence="1">
    <location>
        <begin position="187"/>
        <end position="204"/>
    </location>
</feature>
<dbReference type="AlphaFoldDB" id="A0A7W9GUE4"/>
<evidence type="ECO:0000256" key="1">
    <source>
        <dbReference type="SAM" id="Phobius"/>
    </source>
</evidence>
<proteinExistence type="predicted"/>
<sequence>MDSTRFSRGEFGYLIGVPLAWAVLLLFHPVGGEDEYYAGVQGHADRWLVVHIGMMLFIPLMAGAILLLVRGIESRAATVCRIAAPVFALFYVAWEVLLGIGTGILVKDVEDLPADERATGEEIVNDFTESILVRDFGVFVAVGNLALLTTMVAAGIALRGQPGVSVPVSVPVLLIVSAFLISAHPPPFGPIGLLLFVVAVLLYTRSLQAARAPAA</sequence>
<protein>
    <recommendedName>
        <fullName evidence="4">DUF4386 family protein</fullName>
    </recommendedName>
</protein>
<keyword evidence="3" id="KW-1185">Reference proteome</keyword>
<keyword evidence="1" id="KW-1133">Transmembrane helix</keyword>
<keyword evidence="1" id="KW-0812">Transmembrane</keyword>
<feature type="transmembrane region" description="Helical" evidence="1">
    <location>
        <begin position="164"/>
        <end position="181"/>
    </location>
</feature>
<feature type="transmembrane region" description="Helical" evidence="1">
    <location>
        <begin position="12"/>
        <end position="28"/>
    </location>
</feature>
<dbReference type="Proteomes" id="UP000542813">
    <property type="component" value="Unassembled WGS sequence"/>
</dbReference>
<feature type="transmembrane region" description="Helical" evidence="1">
    <location>
        <begin position="48"/>
        <end position="70"/>
    </location>
</feature>
<evidence type="ECO:0000313" key="3">
    <source>
        <dbReference type="Proteomes" id="UP000542813"/>
    </source>
</evidence>
<keyword evidence="1" id="KW-0472">Membrane</keyword>
<name>A0A7W9GUE4_9ACTN</name>
<accession>A0A7W9GUE4</accession>
<feature type="transmembrane region" description="Helical" evidence="1">
    <location>
        <begin position="136"/>
        <end position="157"/>
    </location>
</feature>
<evidence type="ECO:0008006" key="4">
    <source>
        <dbReference type="Google" id="ProtNLM"/>
    </source>
</evidence>
<comment type="caution">
    <text evidence="2">The sequence shown here is derived from an EMBL/GenBank/DDBJ whole genome shotgun (WGS) entry which is preliminary data.</text>
</comment>